<feature type="compositionally biased region" description="Basic and acidic residues" evidence="11">
    <location>
        <begin position="722"/>
        <end position="731"/>
    </location>
</feature>
<keyword evidence="6 10" id="KW-0378">Hydrolase</keyword>
<dbReference type="EMBL" id="ADCX01000013">
    <property type="protein sequence ID" value="EFG26249.1"/>
    <property type="molecule type" value="Genomic_DNA"/>
</dbReference>
<dbReference type="InterPro" id="IPR026891">
    <property type="entry name" value="Fn3-like"/>
</dbReference>
<dbReference type="InterPro" id="IPR001764">
    <property type="entry name" value="Glyco_hydro_3_N"/>
</dbReference>
<sequence length="837" mass="90527">MKIEDVNSVKKTRAAGSEPYWDPSLSVDDRVNDLISRMSLPEKIGQMMQFDARSDLENAIENKHAGSILHTSPEDLPRANALVQKTRLRIPLLVGDDLIHGYSFYPGATIFPEQLGMACSWDPEKIKAAARVTAREAVTTGVQWTFSPVLCIARDTRWGRVGETFGEDPYLIGEMAAAMVKGYQGDSALEGQLPRDAILATAKHFAGYSETQGGRDASEADLSHRKLASWFLPPFERVAREGVATFMLGYESIDGIPVTLNRWLLHDVLRGQWGYKGTLITDWANVSRLVWEQHVQPDPVSAAVAAVRAGNDLIMTSPEFYQAAYQAIDQGLLAESELDQPVKRILALKFRLGLFEDPRLPEPAAAKKLIGCPEHGQVNLDLTRESVVLLRNNGLLPLLHNSPAADADSASAEAGPASANAGLAPANAGLAPTDAEPSGGPAPRRIALIGPLIDDAQTQLGDWAGSSGQVTWMPEGHPRETITTIQDGLQKLVPQGWTVTSSRGADILHLMPDPEGEFYPDGQPRPLVGVPAQTDSATLEEALKNARESDCIVAVVGDLIQLMGEGCSTATLELQGAQNHLLDALKETGKPLVVVLMSSKPQVLPASALTADALLWAPSPGMKGGQAIAEILLGLTNPSGRLPITFPRHAGQLPVYYNQIRGQHGTRYADLTEDPAFAFGEGLGYTTFVYGDVKLSGSGEEAKSVETENADSAWAPVSDRTSSGDKSNRLPLYHRGDSIEASIDLTNTGHRPGTEIVQLYIGDLFTSVSWTDRELKAFRRVTLQPGEKQTVTFTIQVNQCTIVNADAQRIVEDGTFEVLIGHSSRRKDLKVARFIVS</sequence>
<dbReference type="Pfam" id="PF00933">
    <property type="entry name" value="Glyco_hydro_3"/>
    <property type="match status" value="1"/>
</dbReference>
<dbReference type="InterPro" id="IPR036881">
    <property type="entry name" value="Glyco_hydro_3_C_sf"/>
</dbReference>
<dbReference type="InterPro" id="IPR017853">
    <property type="entry name" value="GH"/>
</dbReference>
<reference evidence="13 14" key="1">
    <citation type="submission" date="2012-01" db="EMBL/GenBank/DDBJ databases">
        <title>The Genome Sequence of Scardovia inopinata F0304.</title>
        <authorList>
            <consortium name="The Broad Institute Genome Sequencing Platform"/>
            <person name="Earl A."/>
            <person name="Ward D."/>
            <person name="Feldgarden M."/>
            <person name="Gevers D."/>
            <person name="Izard J."/>
            <person name="Baranova O.V."/>
            <person name="Blanton J.M."/>
            <person name="Tanner A.C."/>
            <person name="Dewhirst F.E."/>
            <person name="Young S.K."/>
            <person name="Zeng Q."/>
            <person name="Gargeya S."/>
            <person name="Fitzgerald M."/>
            <person name="Haas B."/>
            <person name="Abouelleil A."/>
            <person name="Alvarado L."/>
            <person name="Arachchi H.M."/>
            <person name="Berlin A."/>
            <person name="Chapman S.B."/>
            <person name="Gearin G."/>
            <person name="Goldberg J."/>
            <person name="Griggs A."/>
            <person name="Gujja S."/>
            <person name="Hansen M."/>
            <person name="Heiman D."/>
            <person name="Howarth C."/>
            <person name="Larimer J."/>
            <person name="Lui A."/>
            <person name="MacDonald P.J."/>
            <person name="McCowen C."/>
            <person name="Montmayeur A."/>
            <person name="Murphy C."/>
            <person name="Neiman D."/>
            <person name="Pearson M."/>
            <person name="Priest M."/>
            <person name="Roberts A."/>
            <person name="Saif S."/>
            <person name="Shea T."/>
            <person name="Sisk P."/>
            <person name="Stolte C."/>
            <person name="Sykes S."/>
            <person name="Wortman J."/>
            <person name="Nusbaum C."/>
            <person name="Birren B."/>
        </authorList>
    </citation>
    <scope>NUCLEOTIDE SEQUENCE [LARGE SCALE GENOMIC DNA]</scope>
    <source>
        <strain evidence="13 14">F0304</strain>
    </source>
</reference>
<feature type="compositionally biased region" description="Low complexity" evidence="11">
    <location>
        <begin position="405"/>
        <end position="432"/>
    </location>
</feature>
<dbReference type="Gene3D" id="3.40.50.1700">
    <property type="entry name" value="Glycoside hydrolase family 3 C-terminal domain"/>
    <property type="match status" value="1"/>
</dbReference>
<comment type="subunit">
    <text evidence="3">Homotetramer.</text>
</comment>
<dbReference type="InterPro" id="IPR013783">
    <property type="entry name" value="Ig-like_fold"/>
</dbReference>
<dbReference type="PANTHER" id="PTHR30620:SF16">
    <property type="entry name" value="LYSOSOMAL BETA GLUCOSIDASE"/>
    <property type="match status" value="1"/>
</dbReference>
<comment type="catalytic activity">
    <reaction evidence="1">
        <text>Hydrolysis of terminal, non-reducing beta-D-glucosyl residues with release of beta-D-glucose.</text>
        <dbReference type="EC" id="3.2.1.21"/>
    </reaction>
</comment>
<dbReference type="Pfam" id="PF14310">
    <property type="entry name" value="Fn3-like"/>
    <property type="match status" value="1"/>
</dbReference>
<protein>
    <recommendedName>
        <fullName evidence="9">Exo-alpha-(1-&gt;6)-L-arabinopyranosidase</fullName>
        <ecNumber evidence="4">3.2.1.21</ecNumber>
    </recommendedName>
</protein>
<evidence type="ECO:0000256" key="3">
    <source>
        <dbReference type="ARBA" id="ARBA00011881"/>
    </source>
</evidence>
<dbReference type="HOGENOM" id="CLU_004542_5_1_11"/>
<dbReference type="InterPro" id="IPR002772">
    <property type="entry name" value="Glyco_hydro_3_C"/>
</dbReference>
<evidence type="ECO:0000313" key="13">
    <source>
        <dbReference type="EMBL" id="EFG26249.1"/>
    </source>
</evidence>
<evidence type="ECO:0000256" key="8">
    <source>
        <dbReference type="ARBA" id="ARBA00058905"/>
    </source>
</evidence>
<evidence type="ECO:0000256" key="9">
    <source>
        <dbReference type="ARBA" id="ARBA00074219"/>
    </source>
</evidence>
<gene>
    <name evidence="13" type="ORF">HMPREF9020_01331</name>
</gene>
<dbReference type="Gene3D" id="2.60.40.10">
    <property type="entry name" value="Immunoglobulins"/>
    <property type="match status" value="1"/>
</dbReference>
<evidence type="ECO:0000256" key="1">
    <source>
        <dbReference type="ARBA" id="ARBA00000448"/>
    </source>
</evidence>
<accession>W5IHG2</accession>
<dbReference type="RefSeq" id="WP_006293722.1">
    <property type="nucleotide sequence ID" value="NZ_GG770226.1"/>
</dbReference>
<evidence type="ECO:0000256" key="2">
    <source>
        <dbReference type="ARBA" id="ARBA00005336"/>
    </source>
</evidence>
<dbReference type="PROSITE" id="PS00775">
    <property type="entry name" value="GLYCOSYL_HYDROL_F3"/>
    <property type="match status" value="1"/>
</dbReference>
<feature type="region of interest" description="Disordered" evidence="11">
    <location>
        <begin position="405"/>
        <end position="442"/>
    </location>
</feature>
<feature type="domain" description="Fibronectin type III-like" evidence="12">
    <location>
        <begin position="755"/>
        <end position="824"/>
    </location>
</feature>
<dbReference type="GO" id="GO:0009251">
    <property type="term" value="P:glucan catabolic process"/>
    <property type="evidence" value="ECO:0007669"/>
    <property type="project" value="TreeGrafter"/>
</dbReference>
<proteinExistence type="inferred from homology"/>
<comment type="function">
    <text evidence="8">Catalyzes the hydrolysis of a non-reducing terminal alpha-L-arabinopyranosidic linkage in ginsenoside Rb2 (alpha-L-arabinopyranosyl-(1-&gt;6)-alpha-D-glucopyranosyl) to release alpha-D-glucopyranosyl (Rd). It is not able to hydrolyze alpha-L-arabinofuranosyl-(1-&gt;6)-alpha-D-glucopyranosyl (Rc).</text>
</comment>
<dbReference type="PANTHER" id="PTHR30620">
    <property type="entry name" value="PERIPLASMIC BETA-GLUCOSIDASE-RELATED"/>
    <property type="match status" value="1"/>
</dbReference>
<evidence type="ECO:0000256" key="10">
    <source>
        <dbReference type="RuleBase" id="RU361161"/>
    </source>
</evidence>
<evidence type="ECO:0000259" key="12">
    <source>
        <dbReference type="SMART" id="SM01217"/>
    </source>
</evidence>
<evidence type="ECO:0000256" key="4">
    <source>
        <dbReference type="ARBA" id="ARBA00012744"/>
    </source>
</evidence>
<comment type="caution">
    <text evidence="13">The sequence shown here is derived from an EMBL/GenBank/DDBJ whole genome shotgun (WGS) entry which is preliminary data.</text>
</comment>
<comment type="similarity">
    <text evidence="2 10">Belongs to the glycosyl hydrolase 3 family.</text>
</comment>
<dbReference type="FunFam" id="2.60.40.10:FF:000495">
    <property type="entry name" value="Periplasmic beta-glucosidase"/>
    <property type="match status" value="1"/>
</dbReference>
<dbReference type="SUPFAM" id="SSF51445">
    <property type="entry name" value="(Trans)glycosidases"/>
    <property type="match status" value="1"/>
</dbReference>
<keyword evidence="5" id="KW-0732">Signal</keyword>
<evidence type="ECO:0000256" key="6">
    <source>
        <dbReference type="ARBA" id="ARBA00022801"/>
    </source>
</evidence>
<feature type="region of interest" description="Disordered" evidence="11">
    <location>
        <begin position="701"/>
        <end position="731"/>
    </location>
</feature>
<dbReference type="Gene3D" id="3.20.20.300">
    <property type="entry name" value="Glycoside hydrolase, family 3, N-terminal domain"/>
    <property type="match status" value="1"/>
</dbReference>
<dbReference type="PRINTS" id="PR00133">
    <property type="entry name" value="GLHYDRLASE3"/>
</dbReference>
<keyword evidence="14" id="KW-1185">Reference proteome</keyword>
<dbReference type="eggNOG" id="COG1472">
    <property type="taxonomic scope" value="Bacteria"/>
</dbReference>
<dbReference type="SMART" id="SM01217">
    <property type="entry name" value="Fn3_like"/>
    <property type="match status" value="1"/>
</dbReference>
<dbReference type="InterPro" id="IPR036962">
    <property type="entry name" value="Glyco_hydro_3_N_sf"/>
</dbReference>
<evidence type="ECO:0000256" key="7">
    <source>
        <dbReference type="ARBA" id="ARBA00023295"/>
    </source>
</evidence>
<dbReference type="InterPro" id="IPR019800">
    <property type="entry name" value="Glyco_hydro_3_AS"/>
</dbReference>
<dbReference type="Pfam" id="PF01915">
    <property type="entry name" value="Glyco_hydro_3_C"/>
    <property type="match status" value="1"/>
</dbReference>
<keyword evidence="7 10" id="KW-0326">Glycosidase</keyword>
<dbReference type="Proteomes" id="UP000005777">
    <property type="component" value="Unassembled WGS sequence"/>
</dbReference>
<dbReference type="GO" id="GO:0008422">
    <property type="term" value="F:beta-glucosidase activity"/>
    <property type="evidence" value="ECO:0007669"/>
    <property type="project" value="UniProtKB-EC"/>
</dbReference>
<organism evidence="13 14">
    <name type="scientific">Scardovia inopinata F0304</name>
    <dbReference type="NCBI Taxonomy" id="641146"/>
    <lineage>
        <taxon>Bacteria</taxon>
        <taxon>Bacillati</taxon>
        <taxon>Actinomycetota</taxon>
        <taxon>Actinomycetes</taxon>
        <taxon>Bifidobacteriales</taxon>
        <taxon>Bifidobacteriaceae</taxon>
        <taxon>Scardovia</taxon>
    </lineage>
</organism>
<evidence type="ECO:0000313" key="14">
    <source>
        <dbReference type="Proteomes" id="UP000005777"/>
    </source>
</evidence>
<dbReference type="AlphaFoldDB" id="W5IHG2"/>
<evidence type="ECO:0000256" key="11">
    <source>
        <dbReference type="SAM" id="MobiDB-lite"/>
    </source>
</evidence>
<dbReference type="SUPFAM" id="SSF52279">
    <property type="entry name" value="Beta-D-glucan exohydrolase, C-terminal domain"/>
    <property type="match status" value="1"/>
</dbReference>
<dbReference type="InterPro" id="IPR051915">
    <property type="entry name" value="Cellulose_Degrad_GH3"/>
</dbReference>
<name>W5IHG2_SCAIO</name>
<dbReference type="EC" id="3.2.1.21" evidence="4"/>
<evidence type="ECO:0000256" key="5">
    <source>
        <dbReference type="ARBA" id="ARBA00022729"/>
    </source>
</evidence>